<evidence type="ECO:0000313" key="2">
    <source>
        <dbReference type="Proteomes" id="UP000735302"/>
    </source>
</evidence>
<evidence type="ECO:0000313" key="1">
    <source>
        <dbReference type="EMBL" id="GFO19145.1"/>
    </source>
</evidence>
<dbReference type="Proteomes" id="UP000735302">
    <property type="component" value="Unassembled WGS sequence"/>
</dbReference>
<name>A0AAV4BI02_9GAST</name>
<dbReference type="AlphaFoldDB" id="A0AAV4BI02"/>
<comment type="caution">
    <text evidence="1">The sequence shown here is derived from an EMBL/GenBank/DDBJ whole genome shotgun (WGS) entry which is preliminary data.</text>
</comment>
<protein>
    <submittedName>
        <fullName evidence="1">Uncharacterized protein</fullName>
    </submittedName>
</protein>
<gene>
    <name evidence="1" type="ORF">PoB_004565000</name>
</gene>
<accession>A0AAV4BI02</accession>
<proteinExistence type="predicted"/>
<reference evidence="1 2" key="1">
    <citation type="journal article" date="2021" name="Elife">
        <title>Chloroplast acquisition without the gene transfer in kleptoplastic sea slugs, Plakobranchus ocellatus.</title>
        <authorList>
            <person name="Maeda T."/>
            <person name="Takahashi S."/>
            <person name="Yoshida T."/>
            <person name="Shimamura S."/>
            <person name="Takaki Y."/>
            <person name="Nagai Y."/>
            <person name="Toyoda A."/>
            <person name="Suzuki Y."/>
            <person name="Arimoto A."/>
            <person name="Ishii H."/>
            <person name="Satoh N."/>
            <person name="Nishiyama T."/>
            <person name="Hasebe M."/>
            <person name="Maruyama T."/>
            <person name="Minagawa J."/>
            <person name="Obokata J."/>
            <person name="Shigenobu S."/>
        </authorList>
    </citation>
    <scope>NUCLEOTIDE SEQUENCE [LARGE SCALE GENOMIC DNA]</scope>
</reference>
<keyword evidence="2" id="KW-1185">Reference proteome</keyword>
<organism evidence="1 2">
    <name type="scientific">Plakobranchus ocellatus</name>
    <dbReference type="NCBI Taxonomy" id="259542"/>
    <lineage>
        <taxon>Eukaryota</taxon>
        <taxon>Metazoa</taxon>
        <taxon>Spiralia</taxon>
        <taxon>Lophotrochozoa</taxon>
        <taxon>Mollusca</taxon>
        <taxon>Gastropoda</taxon>
        <taxon>Heterobranchia</taxon>
        <taxon>Euthyneura</taxon>
        <taxon>Panpulmonata</taxon>
        <taxon>Sacoglossa</taxon>
        <taxon>Placobranchoidea</taxon>
        <taxon>Plakobranchidae</taxon>
        <taxon>Plakobranchus</taxon>
    </lineage>
</organism>
<sequence>MRKGLVNLNHLNNKRYVAVIKLKMPYLCGKMKTMHIPDNISNIIVGNVEGTRGAEDEMYLMVCAVTTIFQTLCETELDRWWCQQRKSIVESISLQQEDPEIQSFVDAKKTPRRRTRSPLSRRSRASCIAEWRIQE</sequence>
<dbReference type="EMBL" id="BLXT01005015">
    <property type="protein sequence ID" value="GFO19145.1"/>
    <property type="molecule type" value="Genomic_DNA"/>
</dbReference>